<dbReference type="EMBL" id="LT598452">
    <property type="protein sequence ID" value="SCV02088.1"/>
    <property type="molecule type" value="Genomic_DNA"/>
</dbReference>
<keyword evidence="4" id="KW-1185">Reference proteome</keyword>
<dbReference type="Proteomes" id="UP000189911">
    <property type="component" value="Chromosome F"/>
</dbReference>
<name>A0A1G4KCG7_9SACH</name>
<accession>A0A1G4KCG7</accession>
<dbReference type="InterPro" id="IPR036249">
    <property type="entry name" value="Thioredoxin-like_sf"/>
</dbReference>
<sequence length="328" mass="37066">MITGIFRTRLSLRLGVKALCGKQAKLHTQYKHVNLKMSPDIQDSCDCFVKDLNKTLSKDGQLDFKSKLPAKTPQYHKHLMLVSPPNSAGQDPEWKAVWQSKLELNPKWPYSAIGELKKHLKETHRGDMILVYAISIARGELASLPNCAKKARFLAIPDMKVYEVSEDEVEEFAHFLGEGKIKNSKKVSFLDFLKGANATSKLLRAQSDPREGERFRIFEGQDYRKNIVLVCGHHQRDARCGIIAPQLIKELEPRVDSDLAIVSHIGGHKFAGNVIFYNYLGVNDQNTATVDGLWFGKILPSTIPVLLKHLSKNEIISPWFRGSYSLKE</sequence>
<comment type="similarity">
    <text evidence="1">Belongs to the AIM32 family.</text>
</comment>
<reference evidence="4" key="1">
    <citation type="submission" date="2016-03" db="EMBL/GenBank/DDBJ databases">
        <authorList>
            <person name="Devillers Hugo."/>
        </authorList>
    </citation>
    <scope>NUCLEOTIDE SEQUENCE [LARGE SCALE GENOMIC DNA]</scope>
</reference>
<dbReference type="AlphaFoldDB" id="A0A1G4KCG7"/>
<gene>
    <name evidence="3" type="ORF">LANO_0F15126G</name>
</gene>
<evidence type="ECO:0000256" key="2">
    <source>
        <dbReference type="ARBA" id="ARBA00040895"/>
    </source>
</evidence>
<dbReference type="OrthoDB" id="10253744at2759"/>
<proteinExistence type="inferred from homology"/>
<evidence type="ECO:0000256" key="1">
    <source>
        <dbReference type="ARBA" id="ARBA00038208"/>
    </source>
</evidence>
<dbReference type="CDD" id="cd03062">
    <property type="entry name" value="TRX_Fd_Sucrase"/>
    <property type="match status" value="1"/>
</dbReference>
<dbReference type="InterPro" id="IPR009737">
    <property type="entry name" value="Aim32/Apd1-like"/>
</dbReference>
<dbReference type="PANTHER" id="PTHR31902:SF7">
    <property type="entry name" value="ALTERED INHERITANCE OF MITOCHONDRIA PROTEIN 32"/>
    <property type="match status" value="1"/>
</dbReference>
<dbReference type="PANTHER" id="PTHR31902">
    <property type="entry name" value="ACTIN PATCHES DISTAL PROTEIN 1"/>
    <property type="match status" value="1"/>
</dbReference>
<evidence type="ECO:0000313" key="3">
    <source>
        <dbReference type="EMBL" id="SCV02088.1"/>
    </source>
</evidence>
<protein>
    <recommendedName>
        <fullName evidence="2">Altered inheritance of mitochondria protein 32</fullName>
    </recommendedName>
</protein>
<organism evidence="3 4">
    <name type="scientific">Lachancea nothofagi CBS 11611</name>
    <dbReference type="NCBI Taxonomy" id="1266666"/>
    <lineage>
        <taxon>Eukaryota</taxon>
        <taxon>Fungi</taxon>
        <taxon>Dikarya</taxon>
        <taxon>Ascomycota</taxon>
        <taxon>Saccharomycotina</taxon>
        <taxon>Saccharomycetes</taxon>
        <taxon>Saccharomycetales</taxon>
        <taxon>Saccharomycetaceae</taxon>
        <taxon>Lachancea</taxon>
    </lineage>
</organism>
<evidence type="ECO:0000313" key="4">
    <source>
        <dbReference type="Proteomes" id="UP000189911"/>
    </source>
</evidence>
<dbReference type="Pfam" id="PF06999">
    <property type="entry name" value="Suc_Fer-like"/>
    <property type="match status" value="1"/>
</dbReference>
<dbReference type="SUPFAM" id="SSF52833">
    <property type="entry name" value="Thioredoxin-like"/>
    <property type="match status" value="1"/>
</dbReference>